<evidence type="ECO:0000256" key="2">
    <source>
        <dbReference type="ARBA" id="ARBA00004167"/>
    </source>
</evidence>
<comment type="cofactor">
    <cofactor evidence="1">
        <name>heme</name>
        <dbReference type="ChEBI" id="CHEBI:30413"/>
    </cofactor>
</comment>
<evidence type="ECO:0000256" key="9">
    <source>
        <dbReference type="ARBA" id="ARBA00023004"/>
    </source>
</evidence>
<comment type="caution">
    <text evidence="14">The sequence shown here is derived from an EMBL/GenBank/DDBJ whole genome shotgun (WGS) entry which is preliminary data.</text>
</comment>
<dbReference type="EMBL" id="JARJCN010000025">
    <property type="protein sequence ID" value="KAJ7088889.1"/>
    <property type="molecule type" value="Genomic_DNA"/>
</dbReference>
<dbReference type="Gene3D" id="1.10.630.10">
    <property type="entry name" value="Cytochrome P450"/>
    <property type="match status" value="1"/>
</dbReference>
<dbReference type="InterPro" id="IPR050364">
    <property type="entry name" value="Cytochrome_P450_fung"/>
</dbReference>
<evidence type="ECO:0008006" key="16">
    <source>
        <dbReference type="Google" id="ProtNLM"/>
    </source>
</evidence>
<evidence type="ECO:0000313" key="15">
    <source>
        <dbReference type="Proteomes" id="UP001222325"/>
    </source>
</evidence>
<evidence type="ECO:0000256" key="8">
    <source>
        <dbReference type="ARBA" id="ARBA00023002"/>
    </source>
</evidence>
<evidence type="ECO:0000256" key="5">
    <source>
        <dbReference type="ARBA" id="ARBA00022692"/>
    </source>
</evidence>
<dbReference type="InterPro" id="IPR036396">
    <property type="entry name" value="Cyt_P450_sf"/>
</dbReference>
<dbReference type="AlphaFoldDB" id="A0AAD6XP88"/>
<evidence type="ECO:0000256" key="12">
    <source>
        <dbReference type="SAM" id="MobiDB-lite"/>
    </source>
</evidence>
<evidence type="ECO:0000256" key="13">
    <source>
        <dbReference type="SAM" id="SignalP"/>
    </source>
</evidence>
<keyword evidence="11" id="KW-0472">Membrane</keyword>
<evidence type="ECO:0000256" key="7">
    <source>
        <dbReference type="ARBA" id="ARBA00022989"/>
    </source>
</evidence>
<keyword evidence="5" id="KW-0812">Transmembrane</keyword>
<keyword evidence="13" id="KW-0732">Signal</keyword>
<protein>
    <recommendedName>
        <fullName evidence="16">Cytochrome P450</fullName>
    </recommendedName>
</protein>
<keyword evidence="15" id="KW-1185">Reference proteome</keyword>
<feature type="chain" id="PRO_5042208007" description="Cytochrome P450" evidence="13">
    <location>
        <begin position="22"/>
        <end position="66"/>
    </location>
</feature>
<name>A0AAD6XP88_9AGAR</name>
<evidence type="ECO:0000313" key="14">
    <source>
        <dbReference type="EMBL" id="KAJ7088889.1"/>
    </source>
</evidence>
<evidence type="ECO:0000256" key="6">
    <source>
        <dbReference type="ARBA" id="ARBA00022723"/>
    </source>
</evidence>
<feature type="region of interest" description="Disordered" evidence="12">
    <location>
        <begin position="28"/>
        <end position="48"/>
    </location>
</feature>
<dbReference type="Proteomes" id="UP001222325">
    <property type="component" value="Unassembled WGS sequence"/>
</dbReference>
<comment type="similarity">
    <text evidence="3">Belongs to the cytochrome P450 family.</text>
</comment>
<gene>
    <name evidence="14" type="ORF">B0H15DRAFT_780425</name>
</gene>
<feature type="non-terminal residue" evidence="14">
    <location>
        <position position="1"/>
    </location>
</feature>
<evidence type="ECO:0000256" key="4">
    <source>
        <dbReference type="ARBA" id="ARBA00022617"/>
    </source>
</evidence>
<dbReference type="GO" id="GO:0016705">
    <property type="term" value="F:oxidoreductase activity, acting on paired donors, with incorporation or reduction of molecular oxygen"/>
    <property type="evidence" value="ECO:0007669"/>
    <property type="project" value="InterPro"/>
</dbReference>
<evidence type="ECO:0000256" key="10">
    <source>
        <dbReference type="ARBA" id="ARBA00023033"/>
    </source>
</evidence>
<evidence type="ECO:0000256" key="1">
    <source>
        <dbReference type="ARBA" id="ARBA00001971"/>
    </source>
</evidence>
<keyword evidence="4" id="KW-0349">Heme</keyword>
<keyword evidence="8" id="KW-0560">Oxidoreductase</keyword>
<keyword evidence="10" id="KW-0503">Monooxygenase</keyword>
<feature type="signal peptide" evidence="13">
    <location>
        <begin position="1"/>
        <end position="21"/>
    </location>
</feature>
<dbReference type="GO" id="GO:0005506">
    <property type="term" value="F:iron ion binding"/>
    <property type="evidence" value="ECO:0007669"/>
    <property type="project" value="InterPro"/>
</dbReference>
<accession>A0AAD6XP88</accession>
<dbReference type="GO" id="GO:0016020">
    <property type="term" value="C:membrane"/>
    <property type="evidence" value="ECO:0007669"/>
    <property type="project" value="UniProtKB-SubCell"/>
</dbReference>
<evidence type="ECO:0000256" key="11">
    <source>
        <dbReference type="ARBA" id="ARBA00023136"/>
    </source>
</evidence>
<dbReference type="SUPFAM" id="SSF48264">
    <property type="entry name" value="Cytochrome P450"/>
    <property type="match status" value="1"/>
</dbReference>
<reference evidence="14" key="1">
    <citation type="submission" date="2023-03" db="EMBL/GenBank/DDBJ databases">
        <title>Massive genome expansion in bonnet fungi (Mycena s.s.) driven by repeated elements and novel gene families across ecological guilds.</title>
        <authorList>
            <consortium name="Lawrence Berkeley National Laboratory"/>
            <person name="Harder C.B."/>
            <person name="Miyauchi S."/>
            <person name="Viragh M."/>
            <person name="Kuo A."/>
            <person name="Thoen E."/>
            <person name="Andreopoulos B."/>
            <person name="Lu D."/>
            <person name="Skrede I."/>
            <person name="Drula E."/>
            <person name="Henrissat B."/>
            <person name="Morin E."/>
            <person name="Kohler A."/>
            <person name="Barry K."/>
            <person name="LaButti K."/>
            <person name="Morin E."/>
            <person name="Salamov A."/>
            <person name="Lipzen A."/>
            <person name="Mereny Z."/>
            <person name="Hegedus B."/>
            <person name="Baldrian P."/>
            <person name="Stursova M."/>
            <person name="Weitz H."/>
            <person name="Taylor A."/>
            <person name="Grigoriev I.V."/>
            <person name="Nagy L.G."/>
            <person name="Martin F."/>
            <person name="Kauserud H."/>
        </authorList>
    </citation>
    <scope>NUCLEOTIDE SEQUENCE</scope>
    <source>
        <strain evidence="14">CBHHK173m</strain>
    </source>
</reference>
<dbReference type="PANTHER" id="PTHR46300">
    <property type="entry name" value="P450, PUTATIVE (EUROFUNG)-RELATED-RELATED"/>
    <property type="match status" value="1"/>
</dbReference>
<evidence type="ECO:0000256" key="3">
    <source>
        <dbReference type="ARBA" id="ARBA00010617"/>
    </source>
</evidence>
<dbReference type="GO" id="GO:0004497">
    <property type="term" value="F:monooxygenase activity"/>
    <property type="evidence" value="ECO:0007669"/>
    <property type="project" value="UniProtKB-KW"/>
</dbReference>
<keyword evidence="6" id="KW-0479">Metal-binding</keyword>
<proteinExistence type="inferred from homology"/>
<sequence length="66" mass="7060">VCPGRELAEASLFVCVAMTLAAFDISPGDGPRPVHGNTQGTISHPKPFDCVIRPRSERSVALILEE</sequence>
<organism evidence="14 15">
    <name type="scientific">Mycena belliarum</name>
    <dbReference type="NCBI Taxonomy" id="1033014"/>
    <lineage>
        <taxon>Eukaryota</taxon>
        <taxon>Fungi</taxon>
        <taxon>Dikarya</taxon>
        <taxon>Basidiomycota</taxon>
        <taxon>Agaricomycotina</taxon>
        <taxon>Agaricomycetes</taxon>
        <taxon>Agaricomycetidae</taxon>
        <taxon>Agaricales</taxon>
        <taxon>Marasmiineae</taxon>
        <taxon>Mycenaceae</taxon>
        <taxon>Mycena</taxon>
    </lineage>
</organism>
<keyword evidence="9" id="KW-0408">Iron</keyword>
<dbReference type="GO" id="GO:0020037">
    <property type="term" value="F:heme binding"/>
    <property type="evidence" value="ECO:0007669"/>
    <property type="project" value="InterPro"/>
</dbReference>
<comment type="subcellular location">
    <subcellularLocation>
        <location evidence="2">Membrane</location>
        <topology evidence="2">Single-pass membrane protein</topology>
    </subcellularLocation>
</comment>
<keyword evidence="7" id="KW-1133">Transmembrane helix</keyword>
<dbReference type="PANTHER" id="PTHR46300:SF2">
    <property type="entry name" value="CYTOCHROME P450 MONOOXYGENASE ALNH-RELATED"/>
    <property type="match status" value="1"/>
</dbReference>